<dbReference type="PANTHER" id="PTHR36741">
    <property type="entry name" value="OS07G0100500 PROTEIN"/>
    <property type="match status" value="1"/>
</dbReference>
<dbReference type="EMBL" id="LRBV02000008">
    <property type="status" value="NOT_ANNOTATED_CDS"/>
    <property type="molecule type" value="Genomic_DNA"/>
</dbReference>
<dbReference type="EnsemblPlants" id="QL08p062653:mrna">
    <property type="protein sequence ID" value="QL08p062653:mrna"/>
    <property type="gene ID" value="QL08p062653"/>
</dbReference>
<dbReference type="Proteomes" id="UP000594261">
    <property type="component" value="Chromosome 8"/>
</dbReference>
<keyword evidence="3" id="KW-1185">Reference proteome</keyword>
<reference evidence="2 3" key="1">
    <citation type="journal article" date="2016" name="G3 (Bethesda)">
        <title>First Draft Assembly and Annotation of the Genome of a California Endemic Oak Quercus lobata Nee (Fagaceae).</title>
        <authorList>
            <person name="Sork V.L."/>
            <person name="Fitz-Gibbon S.T."/>
            <person name="Puiu D."/>
            <person name="Crepeau M."/>
            <person name="Gugger P.F."/>
            <person name="Sherman R."/>
            <person name="Stevens K."/>
            <person name="Langley C.H."/>
            <person name="Pellegrini M."/>
            <person name="Salzberg S.L."/>
        </authorList>
    </citation>
    <scope>NUCLEOTIDE SEQUENCE [LARGE SCALE GENOMIC DNA]</scope>
    <source>
        <strain evidence="2 3">cv. SW786</strain>
    </source>
</reference>
<proteinExistence type="predicted"/>
<evidence type="ECO:0000256" key="1">
    <source>
        <dbReference type="SAM" id="MobiDB-lite"/>
    </source>
</evidence>
<name>A0A7N2MFH7_QUELO</name>
<organism evidence="2 3">
    <name type="scientific">Quercus lobata</name>
    <name type="common">Valley oak</name>
    <dbReference type="NCBI Taxonomy" id="97700"/>
    <lineage>
        <taxon>Eukaryota</taxon>
        <taxon>Viridiplantae</taxon>
        <taxon>Streptophyta</taxon>
        <taxon>Embryophyta</taxon>
        <taxon>Tracheophyta</taxon>
        <taxon>Spermatophyta</taxon>
        <taxon>Magnoliopsida</taxon>
        <taxon>eudicotyledons</taxon>
        <taxon>Gunneridae</taxon>
        <taxon>Pentapetalae</taxon>
        <taxon>rosids</taxon>
        <taxon>fabids</taxon>
        <taxon>Fagales</taxon>
        <taxon>Fagaceae</taxon>
        <taxon>Quercus</taxon>
    </lineage>
</organism>
<feature type="region of interest" description="Disordered" evidence="1">
    <location>
        <begin position="1"/>
        <end position="58"/>
    </location>
</feature>
<feature type="compositionally biased region" description="Low complexity" evidence="1">
    <location>
        <begin position="23"/>
        <end position="50"/>
    </location>
</feature>
<protein>
    <recommendedName>
        <fullName evidence="4">Flocculation protein</fullName>
    </recommendedName>
</protein>
<feature type="region of interest" description="Disordered" evidence="1">
    <location>
        <begin position="711"/>
        <end position="751"/>
    </location>
</feature>
<reference evidence="2" key="2">
    <citation type="submission" date="2021-01" db="UniProtKB">
        <authorList>
            <consortium name="EnsemblPlants"/>
        </authorList>
    </citation>
    <scope>IDENTIFICATION</scope>
</reference>
<dbReference type="OMA" id="KPQCAAI"/>
<dbReference type="AlphaFoldDB" id="A0A7N2MFH7"/>
<evidence type="ECO:0008006" key="4">
    <source>
        <dbReference type="Google" id="ProtNLM"/>
    </source>
</evidence>
<evidence type="ECO:0000313" key="3">
    <source>
        <dbReference type="Proteomes" id="UP000594261"/>
    </source>
</evidence>
<accession>A0A7N2MFH7</accession>
<sequence length="751" mass="80709">MANDKIHGQDRGNQYDGEEYEDSSSSSSMSMEDSVSSSGVGSGASSSGSRENNESRREIGLTERLTDILVDQGDGDLLLQRSDREDRVLQWLQALDLQVMGACRADERLKPLLKMDASNGVAEDRLLAHLSQHFEPAEVGMLARCFCIPLVSIRVGKINKQGTLMCPNAISPSECFGFQQILAQLLLDVQVKWAYSIMISELRGSKGLFLDTCESKLMSLGNLNLTVLPTSDLRLSFIGDDGQTERLFTGSSNSQCAAVAVDEIPADNSGRSFVIKVPGGRVFYFWFSEKSKLLGIDLLAKMKDLLKRKPSIAEFTGISESRLSCFATHLRAYLVSSTVGRSRASSSGSSIPPLDTTTELSDISQIGQFSSTSSKSLRSRHTGSQAVKTNTFYQGSLSPRSSSFKDGLPKCLSSLRSAAREKLRRRGDSHLSAVDNLTNTSTITVDTSSSNNSENEKLLETTRGLSFSPSSFLESLGSLGVPPALSPTSQVSYIGSPLFTPYYCWCPPRGSTLQCSAATQQLPTSSNELPSFPPLSCLLPASMPSSLLTSTPPFNLGEAPLNFPALLPDPLFRFPIQTSQQIPTFTPLMCDPIVHIPVIDVCSSGQGYLVSAGPAISTSITPLHPKLVNPLMSETDSMVEKGARETLRLLISGSTQTNPPMMDVLPAVLTNADQSRGILVTGSRGLYCGTRDVNVIANSFAAMGLVSLPGRSEGDNHDNKETQPVESSGSGGCCLDDVGTASCSDLREKDF</sequence>
<dbReference type="FunCoup" id="A0A7N2MFH7">
    <property type="interactions" value="1162"/>
</dbReference>
<dbReference type="Gramene" id="QL08p062653:mrna">
    <property type="protein sequence ID" value="QL08p062653:mrna"/>
    <property type="gene ID" value="QL08p062653"/>
</dbReference>
<evidence type="ECO:0000313" key="2">
    <source>
        <dbReference type="EnsemblPlants" id="QL08p062653:mrna"/>
    </source>
</evidence>
<dbReference type="PANTHER" id="PTHR36741:SF1">
    <property type="entry name" value="OS07G0100500 PROTEIN"/>
    <property type="match status" value="1"/>
</dbReference>
<dbReference type="InParanoid" id="A0A7N2MFH7"/>
<feature type="compositionally biased region" description="Basic and acidic residues" evidence="1">
    <location>
        <begin position="712"/>
        <end position="723"/>
    </location>
</feature>
<feature type="compositionally biased region" description="Basic and acidic residues" evidence="1">
    <location>
        <begin position="1"/>
        <end position="10"/>
    </location>
</feature>